<evidence type="ECO:0000256" key="6">
    <source>
        <dbReference type="SAM" id="Phobius"/>
    </source>
</evidence>
<keyword evidence="9" id="KW-1185">Reference proteome</keyword>
<evidence type="ECO:0000256" key="1">
    <source>
        <dbReference type="ARBA" id="ARBA00004651"/>
    </source>
</evidence>
<evidence type="ECO:0000256" key="3">
    <source>
        <dbReference type="ARBA" id="ARBA00022692"/>
    </source>
</evidence>
<keyword evidence="4 6" id="KW-1133">Transmembrane helix</keyword>
<feature type="transmembrane region" description="Helical" evidence="6">
    <location>
        <begin position="50"/>
        <end position="71"/>
    </location>
</feature>
<keyword evidence="2" id="KW-1003">Cell membrane</keyword>
<protein>
    <submittedName>
        <fullName evidence="8">Inner membrane protein YqjA</fullName>
    </submittedName>
</protein>
<comment type="subcellular location">
    <subcellularLocation>
        <location evidence="1">Cell membrane</location>
        <topology evidence="1">Multi-pass membrane protein</topology>
    </subcellularLocation>
</comment>
<dbReference type="OrthoDB" id="9813426at2"/>
<feature type="transmembrane region" description="Helical" evidence="6">
    <location>
        <begin position="140"/>
        <end position="163"/>
    </location>
</feature>
<dbReference type="GO" id="GO:0005886">
    <property type="term" value="C:plasma membrane"/>
    <property type="evidence" value="ECO:0007669"/>
    <property type="project" value="UniProtKB-SubCell"/>
</dbReference>
<feature type="transmembrane region" description="Helical" evidence="6">
    <location>
        <begin position="12"/>
        <end position="30"/>
    </location>
</feature>
<dbReference type="Proteomes" id="UP000048908">
    <property type="component" value="Unassembled WGS sequence"/>
</dbReference>
<gene>
    <name evidence="8" type="primary">yqjA</name>
    <name evidence="8" type="ORF">JAN5088_01347</name>
</gene>
<evidence type="ECO:0000259" key="7">
    <source>
        <dbReference type="Pfam" id="PF09335"/>
    </source>
</evidence>
<dbReference type="AlphaFoldDB" id="A0A0M6XN51"/>
<feature type="transmembrane region" description="Helical" evidence="6">
    <location>
        <begin position="175"/>
        <end position="193"/>
    </location>
</feature>
<keyword evidence="5 6" id="KW-0472">Membrane</keyword>
<evidence type="ECO:0000313" key="8">
    <source>
        <dbReference type="EMBL" id="CTQ32576.1"/>
    </source>
</evidence>
<evidence type="ECO:0000256" key="5">
    <source>
        <dbReference type="ARBA" id="ARBA00023136"/>
    </source>
</evidence>
<proteinExistence type="predicted"/>
<dbReference type="InterPro" id="IPR032816">
    <property type="entry name" value="VTT_dom"/>
</dbReference>
<keyword evidence="3 6" id="KW-0812">Transmembrane</keyword>
<organism evidence="8 9">
    <name type="scientific">Jannaschia rubra</name>
    <dbReference type="NCBI Taxonomy" id="282197"/>
    <lineage>
        <taxon>Bacteria</taxon>
        <taxon>Pseudomonadati</taxon>
        <taxon>Pseudomonadota</taxon>
        <taxon>Alphaproteobacteria</taxon>
        <taxon>Rhodobacterales</taxon>
        <taxon>Roseobacteraceae</taxon>
        <taxon>Jannaschia</taxon>
    </lineage>
</organism>
<dbReference type="PANTHER" id="PTHR42709">
    <property type="entry name" value="ALKALINE PHOSPHATASE LIKE PROTEIN"/>
    <property type="match status" value="1"/>
</dbReference>
<dbReference type="RefSeq" id="WP_055682024.1">
    <property type="nucleotide sequence ID" value="NZ_CXPG01000014.1"/>
</dbReference>
<reference evidence="8 9" key="1">
    <citation type="submission" date="2015-07" db="EMBL/GenBank/DDBJ databases">
        <authorList>
            <person name="Noorani M."/>
        </authorList>
    </citation>
    <scope>NUCLEOTIDE SEQUENCE [LARGE SCALE GENOMIC DNA]</scope>
    <source>
        <strain evidence="8 9">CECT 5088</strain>
    </source>
</reference>
<evidence type="ECO:0000313" key="9">
    <source>
        <dbReference type="Proteomes" id="UP000048908"/>
    </source>
</evidence>
<dbReference type="PANTHER" id="PTHR42709:SF6">
    <property type="entry name" value="UNDECAPRENYL PHOSPHATE TRANSPORTER A"/>
    <property type="match status" value="1"/>
</dbReference>
<dbReference type="InterPro" id="IPR051311">
    <property type="entry name" value="DedA_domain"/>
</dbReference>
<feature type="domain" description="VTT" evidence="7">
    <location>
        <begin position="30"/>
        <end position="160"/>
    </location>
</feature>
<evidence type="ECO:0000256" key="2">
    <source>
        <dbReference type="ARBA" id="ARBA00022475"/>
    </source>
</evidence>
<evidence type="ECO:0000256" key="4">
    <source>
        <dbReference type="ARBA" id="ARBA00022989"/>
    </source>
</evidence>
<dbReference type="EMBL" id="CXPG01000014">
    <property type="protein sequence ID" value="CTQ32576.1"/>
    <property type="molecule type" value="Genomic_DNA"/>
</dbReference>
<name>A0A0M6XN51_9RHOB</name>
<dbReference type="STRING" id="282197.SAMN04488517_101510"/>
<dbReference type="Pfam" id="PF09335">
    <property type="entry name" value="VTT_dom"/>
    <property type="match status" value="1"/>
</dbReference>
<sequence>MFDFIVDAMGTGGWFAVTFLMFFENVFPPIPSELVMPLAGFSAARGDMVLWVAIVAGTAGSVAGALLWYWIGLKVGSDRLHRFADRHGRWLTIDGSDIDRATGWFQRHGGAAVFFGRMIPGVRTFISVPAGVARMPMLPFLAYSTAGSALWTAALAWLGYVLQSQYDKVSGWLDPVTWVVIGALVGTYLWRLIRGKGRKTSRT</sequence>
<accession>A0A0M6XN51</accession>